<accession>A0A9P5JV92</accession>
<keyword evidence="2" id="KW-1185">Reference proteome</keyword>
<reference evidence="1" key="2">
    <citation type="journal article" date="2020" name="Nat. Commun.">
        <title>Large-scale genome sequencing of mycorrhizal fungi provides insights into the early evolution of symbiotic traits.</title>
        <authorList>
            <person name="Miyauchi S."/>
            <person name="Kiss E."/>
            <person name="Kuo A."/>
            <person name="Drula E."/>
            <person name="Kohler A."/>
            <person name="Sanchez-Garcia M."/>
            <person name="Morin E."/>
            <person name="Andreopoulos B."/>
            <person name="Barry K.W."/>
            <person name="Bonito G."/>
            <person name="Buee M."/>
            <person name="Carver A."/>
            <person name="Chen C."/>
            <person name="Cichocki N."/>
            <person name="Clum A."/>
            <person name="Culley D."/>
            <person name="Crous P.W."/>
            <person name="Fauchery L."/>
            <person name="Girlanda M."/>
            <person name="Hayes R.D."/>
            <person name="Keri Z."/>
            <person name="LaButti K."/>
            <person name="Lipzen A."/>
            <person name="Lombard V."/>
            <person name="Magnuson J."/>
            <person name="Maillard F."/>
            <person name="Murat C."/>
            <person name="Nolan M."/>
            <person name="Ohm R.A."/>
            <person name="Pangilinan J."/>
            <person name="Pereira M.F."/>
            <person name="Perotto S."/>
            <person name="Peter M."/>
            <person name="Pfister S."/>
            <person name="Riley R."/>
            <person name="Sitrit Y."/>
            <person name="Stielow J.B."/>
            <person name="Szollosi G."/>
            <person name="Zifcakova L."/>
            <person name="Stursova M."/>
            <person name="Spatafora J.W."/>
            <person name="Tedersoo L."/>
            <person name="Vaario L.M."/>
            <person name="Yamada A."/>
            <person name="Yan M."/>
            <person name="Wang P."/>
            <person name="Xu J."/>
            <person name="Bruns T."/>
            <person name="Baldrian P."/>
            <person name="Vilgalys R."/>
            <person name="Dunand C."/>
            <person name="Henrissat B."/>
            <person name="Grigoriev I.V."/>
            <person name="Hibbett D."/>
            <person name="Nagy L.G."/>
            <person name="Martin F.M."/>
        </authorList>
    </citation>
    <scope>NUCLEOTIDE SEQUENCE</scope>
    <source>
        <strain evidence="1">Prilba</strain>
    </source>
</reference>
<reference evidence="1" key="1">
    <citation type="submission" date="2019-10" db="EMBL/GenBank/DDBJ databases">
        <authorList>
            <consortium name="DOE Joint Genome Institute"/>
            <person name="Kuo A."/>
            <person name="Miyauchi S."/>
            <person name="Kiss E."/>
            <person name="Drula E."/>
            <person name="Kohler A."/>
            <person name="Sanchez-Garcia M."/>
            <person name="Andreopoulos B."/>
            <person name="Barry K.W."/>
            <person name="Bonito G."/>
            <person name="Buee M."/>
            <person name="Carver A."/>
            <person name="Chen C."/>
            <person name="Cichocki N."/>
            <person name="Clum A."/>
            <person name="Culley D."/>
            <person name="Crous P.W."/>
            <person name="Fauchery L."/>
            <person name="Girlanda M."/>
            <person name="Hayes R."/>
            <person name="Keri Z."/>
            <person name="LaButti K."/>
            <person name="Lipzen A."/>
            <person name="Lombard V."/>
            <person name="Magnuson J."/>
            <person name="Maillard F."/>
            <person name="Morin E."/>
            <person name="Murat C."/>
            <person name="Nolan M."/>
            <person name="Ohm R."/>
            <person name="Pangilinan J."/>
            <person name="Pereira M."/>
            <person name="Perotto S."/>
            <person name="Peter M."/>
            <person name="Riley R."/>
            <person name="Sitrit Y."/>
            <person name="Stielow B."/>
            <person name="Szollosi G."/>
            <person name="Zifcakova L."/>
            <person name="Stursova M."/>
            <person name="Spatafora J.W."/>
            <person name="Tedersoo L."/>
            <person name="Vaario L.-M."/>
            <person name="Yamada A."/>
            <person name="Yan M."/>
            <person name="Wang P."/>
            <person name="Xu J."/>
            <person name="Bruns T."/>
            <person name="Baldrian P."/>
            <person name="Vilgalys R."/>
            <person name="Henrissat B."/>
            <person name="Grigoriev I.V."/>
            <person name="Hibbett D."/>
            <person name="Nagy L.G."/>
            <person name="Martin F.M."/>
        </authorList>
    </citation>
    <scope>NUCLEOTIDE SEQUENCE</scope>
    <source>
        <strain evidence="1">Prilba</strain>
    </source>
</reference>
<evidence type="ECO:0000313" key="2">
    <source>
        <dbReference type="Proteomes" id="UP000759537"/>
    </source>
</evidence>
<name>A0A9P5JV92_9AGAM</name>
<sequence length="229" mass="25133">MFVGVLGRRGSARGRRGWGVVVCQRRSRALPRHRPPGPLRALDFKSELCAFPRVLPRLRRITESPQNCTLADRALTGKSHCSARADLLWRNDSAPQEKRALQHRAHRGGTFCRHMLTLSMTKRENVRSKRCPPRWVTLRTPAGCLCAAVAVATCYPTIAALCWPCGYATRLLPSAPRWLLLYAVPPLGDTPLAPELSTNAHSAVDFGTSGRQAAGSLISITEVPPMALP</sequence>
<gene>
    <name evidence="1" type="ORF">DFH94DRAFT_348702</name>
</gene>
<proteinExistence type="predicted"/>
<comment type="caution">
    <text evidence="1">The sequence shown here is derived from an EMBL/GenBank/DDBJ whole genome shotgun (WGS) entry which is preliminary data.</text>
</comment>
<protein>
    <submittedName>
        <fullName evidence="1">Uncharacterized protein</fullName>
    </submittedName>
</protein>
<dbReference type="Proteomes" id="UP000759537">
    <property type="component" value="Unassembled WGS sequence"/>
</dbReference>
<dbReference type="AlphaFoldDB" id="A0A9P5JV92"/>
<organism evidence="1 2">
    <name type="scientific">Russula ochroleuca</name>
    <dbReference type="NCBI Taxonomy" id="152965"/>
    <lineage>
        <taxon>Eukaryota</taxon>
        <taxon>Fungi</taxon>
        <taxon>Dikarya</taxon>
        <taxon>Basidiomycota</taxon>
        <taxon>Agaricomycotina</taxon>
        <taxon>Agaricomycetes</taxon>
        <taxon>Russulales</taxon>
        <taxon>Russulaceae</taxon>
        <taxon>Russula</taxon>
    </lineage>
</organism>
<dbReference type="EMBL" id="WHVB01000043">
    <property type="protein sequence ID" value="KAF8466086.1"/>
    <property type="molecule type" value="Genomic_DNA"/>
</dbReference>
<evidence type="ECO:0000313" key="1">
    <source>
        <dbReference type="EMBL" id="KAF8466086.1"/>
    </source>
</evidence>